<evidence type="ECO:0008006" key="3">
    <source>
        <dbReference type="Google" id="ProtNLM"/>
    </source>
</evidence>
<dbReference type="Proteomes" id="UP000228921">
    <property type="component" value="Unassembled WGS sequence"/>
</dbReference>
<dbReference type="Gene3D" id="1.25.10.10">
    <property type="entry name" value="Leucine-rich Repeat Variant"/>
    <property type="match status" value="2"/>
</dbReference>
<comment type="caution">
    <text evidence="1">The sequence shown here is derived from an EMBL/GenBank/DDBJ whole genome shotgun (WGS) entry which is preliminary data.</text>
</comment>
<protein>
    <recommendedName>
        <fullName evidence="3">HEAT repeat domain-containing protein</fullName>
    </recommendedName>
</protein>
<evidence type="ECO:0000313" key="2">
    <source>
        <dbReference type="Proteomes" id="UP000228921"/>
    </source>
</evidence>
<dbReference type="Pfam" id="PF13646">
    <property type="entry name" value="HEAT_2"/>
    <property type="match status" value="2"/>
</dbReference>
<organism evidence="1 2">
    <name type="scientific">Candidatus Thermofonsia Clade 1 bacterium</name>
    <dbReference type="NCBI Taxonomy" id="2364210"/>
    <lineage>
        <taxon>Bacteria</taxon>
        <taxon>Bacillati</taxon>
        <taxon>Chloroflexota</taxon>
        <taxon>Candidatus Thermofontia</taxon>
        <taxon>Candidatus Thermofonsia Clade 1</taxon>
    </lineage>
</organism>
<accession>A0A2M8P0H0</accession>
<evidence type="ECO:0000313" key="1">
    <source>
        <dbReference type="EMBL" id="PJF31041.1"/>
    </source>
</evidence>
<dbReference type="InterPro" id="IPR016024">
    <property type="entry name" value="ARM-type_fold"/>
</dbReference>
<dbReference type="AlphaFoldDB" id="A0A2M8P0H0"/>
<dbReference type="InterPro" id="IPR004155">
    <property type="entry name" value="PBS_lyase_HEAT"/>
</dbReference>
<dbReference type="SUPFAM" id="SSF48371">
    <property type="entry name" value="ARM repeat"/>
    <property type="match status" value="1"/>
</dbReference>
<gene>
    <name evidence="1" type="ORF">CUN51_06065</name>
</gene>
<proteinExistence type="predicted"/>
<dbReference type="InterPro" id="IPR011989">
    <property type="entry name" value="ARM-like"/>
</dbReference>
<dbReference type="EMBL" id="PGTK01000005">
    <property type="protein sequence ID" value="PJF31041.1"/>
    <property type="molecule type" value="Genomic_DNA"/>
</dbReference>
<reference evidence="1 2" key="1">
    <citation type="submission" date="2017-11" db="EMBL/GenBank/DDBJ databases">
        <title>Evolution of Phototrophy in the Chloroflexi Phylum Driven by Horizontal Gene Transfer.</title>
        <authorList>
            <person name="Ward L.M."/>
            <person name="Hemp J."/>
            <person name="Shih P.M."/>
            <person name="Mcglynn S.E."/>
            <person name="Fischer W."/>
        </authorList>
    </citation>
    <scope>NUCLEOTIDE SEQUENCE [LARGE SCALE GENOMIC DNA]</scope>
    <source>
        <strain evidence="1">CP2_2F</strain>
    </source>
</reference>
<sequence length="324" mass="34965">MSQSYAPALAQPPDLARHLTDAQFAHRLHHLENISADVLRAVLCYGQRAVRHAAAQSLAQQADAEAIAATLEALRSCTPAARTAVARQLSAFDWEDAQPLWSLALADSDPQVRTAAIHALIEVDAPEALDLLAEQYPAVRSPRLRAAILEHWAERGGVAHLDLVHQALDDPAPQVCYAAATALLDLLAETALLTLAEAVLRREGAARAALLRGVFNATNYLGIQIAESDACNAVLDALEVALHDAESEVRRTAIWLAAWIAHPRAVSLLEAAYRAEPEPEVQAYMLYVAVNLNVPSAQTLLQEALESAQSAVRDQAVFFAQRKA</sequence>
<dbReference type="SMART" id="SM00567">
    <property type="entry name" value="EZ_HEAT"/>
    <property type="match status" value="6"/>
</dbReference>
<name>A0A2M8P0H0_9CHLR</name>